<dbReference type="STRING" id="216946.STURO_v1c04830"/>
<dbReference type="RefSeq" id="WP_075048325.1">
    <property type="nucleotide sequence ID" value="NZ_CP012328.1"/>
</dbReference>
<sequence length="476" mass="57755">MNTSELLLTNNNFENNLNKFFKRLKNFLYSGFHKYYLELKFSNNSFNEKYLIRIINNYLAYNYLKKEFKEVKKIIENKSIFDYVKNTNHNLMKNNFKEIIFFTLSKVNDNQKIVYQQNIEKIENKSLNIYVRNIDELNKYIHYKEFYNNENVYELRKNLINDYYKFDQKYFNEINSSQLTNYDEELHKHWNLFFEKIIKTLNNKNFELNALEFENKYKKIQSLFKEGSLLIIDFNVVKFKNYQNYFLNSSNFFKTILSNNLIVLTINNNFLSFTDYLCKRNFTNLDDLIKFINNKNSSFDNYDIINKNIDLTNDFLSKYWDELLDDDNLKKTFIDKNNVNINDDLKHIYTLPVKNEVTNFKNYTQLITELTIEENFDLINIDINKVKSLFNKFIKIFNNNIDNIKVSKEKNDKNKLQEIKIKFDNLSISELYEYLNTNFQKIKKQITSKELSHVEALELFELHIKIKNSINKLEYL</sequence>
<evidence type="ECO:0000313" key="1">
    <source>
        <dbReference type="EMBL" id="AKU79731.1"/>
    </source>
</evidence>
<dbReference type="EMBL" id="CP012328">
    <property type="protein sequence ID" value="AKU79731.1"/>
    <property type="molecule type" value="Genomic_DNA"/>
</dbReference>
<name>A0A0K1P603_9MOLU</name>
<reference evidence="1 2" key="1">
    <citation type="journal article" date="2015" name="Genome Announc.">
        <title>Complete Genome Sequence of Spiroplasma turonicum Strain Tab4cT, a Parasite of a Horse Fly, Haematopota sp. (Diptera: Tabanidae).</title>
        <authorList>
            <person name="Davis R.E."/>
            <person name="Shao J."/>
            <person name="Zhao Y."/>
            <person name="Gasparich G.E."/>
            <person name="Gaynor B.J."/>
            <person name="Donofrio N."/>
        </authorList>
    </citation>
    <scope>NUCLEOTIDE SEQUENCE [LARGE SCALE GENOMIC DNA]</scope>
    <source>
        <strain evidence="1 2">Tab4c</strain>
    </source>
</reference>
<proteinExistence type="predicted"/>
<keyword evidence="2" id="KW-1185">Reference proteome</keyword>
<gene>
    <name evidence="1" type="ORF">STURON_00485</name>
</gene>
<protein>
    <submittedName>
        <fullName evidence="1">Uncharacterized protein</fullName>
    </submittedName>
</protein>
<dbReference type="OrthoDB" id="389218at2"/>
<accession>A0A0K1P603</accession>
<dbReference type="Proteomes" id="UP000067243">
    <property type="component" value="Chromosome"/>
</dbReference>
<evidence type="ECO:0000313" key="2">
    <source>
        <dbReference type="Proteomes" id="UP000067243"/>
    </source>
</evidence>
<organism evidence="1 2">
    <name type="scientific">Spiroplasma turonicum</name>
    <dbReference type="NCBI Taxonomy" id="216946"/>
    <lineage>
        <taxon>Bacteria</taxon>
        <taxon>Bacillati</taxon>
        <taxon>Mycoplasmatota</taxon>
        <taxon>Mollicutes</taxon>
        <taxon>Entomoplasmatales</taxon>
        <taxon>Spiroplasmataceae</taxon>
        <taxon>Spiroplasma</taxon>
    </lineage>
</organism>
<dbReference type="AlphaFoldDB" id="A0A0K1P603"/>
<dbReference type="KEGG" id="stur:STURON_00485"/>
<dbReference type="PATRIC" id="fig|216946.3.peg.487"/>